<dbReference type="Gene3D" id="1.10.150.130">
    <property type="match status" value="1"/>
</dbReference>
<feature type="domain" description="Tyr recombinase" evidence="4">
    <location>
        <begin position="211"/>
        <end position="391"/>
    </location>
</feature>
<dbReference type="AlphaFoldDB" id="A0A8J7WPV6"/>
<dbReference type="InterPro" id="IPR004107">
    <property type="entry name" value="Integrase_SAM-like_N"/>
</dbReference>
<name>A0A8J7WPV6_9ACTN</name>
<dbReference type="InterPro" id="IPR002104">
    <property type="entry name" value="Integrase_catalytic"/>
</dbReference>
<dbReference type="GO" id="GO:0006310">
    <property type="term" value="P:DNA recombination"/>
    <property type="evidence" value="ECO:0007669"/>
    <property type="project" value="UniProtKB-KW"/>
</dbReference>
<protein>
    <submittedName>
        <fullName evidence="5">Tyrosine-type recombinase/integrase</fullName>
    </submittedName>
</protein>
<dbReference type="Proteomes" id="UP000677913">
    <property type="component" value="Unassembled WGS sequence"/>
</dbReference>
<dbReference type="Pfam" id="PF02899">
    <property type="entry name" value="Phage_int_SAM_1"/>
    <property type="match status" value="1"/>
</dbReference>
<keyword evidence="6" id="KW-1185">Reference proteome</keyword>
<dbReference type="GO" id="GO:0015074">
    <property type="term" value="P:DNA integration"/>
    <property type="evidence" value="ECO:0007669"/>
    <property type="project" value="UniProtKB-KW"/>
</dbReference>
<dbReference type="SUPFAM" id="SSF56349">
    <property type="entry name" value="DNA breaking-rejoining enzymes"/>
    <property type="match status" value="1"/>
</dbReference>
<gene>
    <name evidence="5" type="ORF">KGA66_12255</name>
</gene>
<evidence type="ECO:0000256" key="2">
    <source>
        <dbReference type="ARBA" id="ARBA00023125"/>
    </source>
</evidence>
<evidence type="ECO:0000313" key="5">
    <source>
        <dbReference type="EMBL" id="MBS2963824.1"/>
    </source>
</evidence>
<dbReference type="InterPro" id="IPR010998">
    <property type="entry name" value="Integrase_recombinase_N"/>
</dbReference>
<keyword evidence="1" id="KW-0229">DNA integration</keyword>
<dbReference type="PANTHER" id="PTHR30349">
    <property type="entry name" value="PHAGE INTEGRASE-RELATED"/>
    <property type="match status" value="1"/>
</dbReference>
<evidence type="ECO:0000256" key="3">
    <source>
        <dbReference type="ARBA" id="ARBA00023172"/>
    </source>
</evidence>
<dbReference type="InterPro" id="IPR013762">
    <property type="entry name" value="Integrase-like_cat_sf"/>
</dbReference>
<evidence type="ECO:0000256" key="1">
    <source>
        <dbReference type="ARBA" id="ARBA00022908"/>
    </source>
</evidence>
<dbReference type="PANTHER" id="PTHR30349:SF90">
    <property type="entry name" value="TYROSINE RECOMBINASE XERD"/>
    <property type="match status" value="1"/>
</dbReference>
<sequence length="398" mass="43970">MDVPVEGPLARHTDGYRHCLEQRGYSPRAIGERLELLGGFSGWLQEHRFPVTESTPARAQQFLDARRTAVRERVPTLRALAELFEFLRGERVLLLERAQPSRLEDLLDCYGRYLERDRGLAVLTVVRYRRMAKRFLAYRASSGGGETGIDGLGAAEVHGYLLECRSRLVVESAKREAADLRSLLHFIYIRGLTSTDLAAAIPPVAGWRDARLPATLTAAQVAAVLEGCDRSRPGGLRDHAILSLLARLGLRSGEVAALQLADIDWRAGEIRVRGKARRDDRLPLTAEVGEAIACYLRGGRVPSSSTSVILTKYAPFRPIHPSSITRVVYAACERVGLAPVGGHRLRHALATEMLRQGGDLLEIGQVLRHRDLATTSVYAKLDRAALQTVSRPWPGAQR</sequence>
<keyword evidence="3" id="KW-0233">DNA recombination</keyword>
<dbReference type="InterPro" id="IPR011010">
    <property type="entry name" value="DNA_brk_join_enz"/>
</dbReference>
<accession>A0A8J7WPV6</accession>
<evidence type="ECO:0000313" key="6">
    <source>
        <dbReference type="Proteomes" id="UP000677913"/>
    </source>
</evidence>
<comment type="caution">
    <text evidence="5">The sequence shown here is derived from an EMBL/GenBank/DDBJ whole genome shotgun (WGS) entry which is preliminary data.</text>
</comment>
<evidence type="ECO:0000259" key="4">
    <source>
        <dbReference type="PROSITE" id="PS51898"/>
    </source>
</evidence>
<dbReference type="Gene3D" id="1.10.443.10">
    <property type="entry name" value="Intergrase catalytic core"/>
    <property type="match status" value="1"/>
</dbReference>
<dbReference type="EMBL" id="JAGSXH010000035">
    <property type="protein sequence ID" value="MBS2963824.1"/>
    <property type="molecule type" value="Genomic_DNA"/>
</dbReference>
<reference evidence="5" key="1">
    <citation type="submission" date="2021-04" db="EMBL/GenBank/DDBJ databases">
        <title>Genome based classification of Actinospica acidithermotolerans sp. nov., an actinobacterium isolated from an Indonesian hot spring.</title>
        <authorList>
            <person name="Kusuma A.B."/>
            <person name="Putra K.E."/>
            <person name="Nafisah S."/>
            <person name="Loh J."/>
            <person name="Nouioui I."/>
            <person name="Goodfellow M."/>
        </authorList>
    </citation>
    <scope>NUCLEOTIDE SEQUENCE</scope>
    <source>
        <strain evidence="5">DSM 45618</strain>
    </source>
</reference>
<dbReference type="GO" id="GO:0003677">
    <property type="term" value="F:DNA binding"/>
    <property type="evidence" value="ECO:0007669"/>
    <property type="project" value="UniProtKB-KW"/>
</dbReference>
<organism evidence="5 6">
    <name type="scientific">Actinocrinis puniceicyclus</name>
    <dbReference type="NCBI Taxonomy" id="977794"/>
    <lineage>
        <taxon>Bacteria</taxon>
        <taxon>Bacillati</taxon>
        <taxon>Actinomycetota</taxon>
        <taxon>Actinomycetes</taxon>
        <taxon>Catenulisporales</taxon>
        <taxon>Actinospicaceae</taxon>
        <taxon>Actinocrinis</taxon>
    </lineage>
</organism>
<dbReference type="PROSITE" id="PS51898">
    <property type="entry name" value="TYR_RECOMBINASE"/>
    <property type="match status" value="1"/>
</dbReference>
<proteinExistence type="predicted"/>
<dbReference type="Pfam" id="PF00589">
    <property type="entry name" value="Phage_integrase"/>
    <property type="match status" value="1"/>
</dbReference>
<dbReference type="RefSeq" id="WP_211467875.1">
    <property type="nucleotide sequence ID" value="NZ_JAGSXH010000035.1"/>
</dbReference>
<dbReference type="InterPro" id="IPR050090">
    <property type="entry name" value="Tyrosine_recombinase_XerCD"/>
</dbReference>
<keyword evidence="2" id="KW-0238">DNA-binding</keyword>